<evidence type="ECO:0000313" key="10">
    <source>
        <dbReference type="Proteomes" id="UP001242513"/>
    </source>
</evidence>
<evidence type="ECO:0000313" key="9">
    <source>
        <dbReference type="Proteomes" id="UP000181860"/>
    </source>
</evidence>
<feature type="domain" description="Pyridoxamine kinase/Phosphomethylpyrimidine kinase" evidence="6">
    <location>
        <begin position="102"/>
        <end position="255"/>
    </location>
</feature>
<reference evidence="7 9" key="1">
    <citation type="submission" date="2016-10" db="EMBL/GenBank/DDBJ databases">
        <authorList>
            <person name="Varghese N."/>
            <person name="Submissions S."/>
        </authorList>
    </citation>
    <scope>NUCLEOTIDE SEQUENCE [LARGE SCALE GENOMIC DNA]</scope>
    <source>
        <strain evidence="7 9">ATCC 43761</strain>
    </source>
</reference>
<dbReference type="GO" id="GO:0005829">
    <property type="term" value="C:cytosol"/>
    <property type="evidence" value="ECO:0007669"/>
    <property type="project" value="TreeGrafter"/>
</dbReference>
<evidence type="ECO:0000256" key="1">
    <source>
        <dbReference type="ARBA" id="ARBA00012104"/>
    </source>
</evidence>
<keyword evidence="4 8" id="KW-0418">Kinase</keyword>
<protein>
    <recommendedName>
        <fullName evidence="1">pyridoxal kinase</fullName>
        <ecNumber evidence="1">2.7.1.35</ecNumber>
    </recommendedName>
</protein>
<dbReference type="AlphaFoldDB" id="A0AAX3UF07"/>
<dbReference type="SUPFAM" id="SSF53613">
    <property type="entry name" value="Ribokinase-like"/>
    <property type="match status" value="1"/>
</dbReference>
<evidence type="ECO:0000256" key="5">
    <source>
        <dbReference type="ARBA" id="ARBA00022840"/>
    </source>
</evidence>
<dbReference type="InterPro" id="IPR013749">
    <property type="entry name" value="PM/HMP-P_kinase-1"/>
</dbReference>
<dbReference type="InterPro" id="IPR004625">
    <property type="entry name" value="PyrdxlKinase"/>
</dbReference>
<dbReference type="GO" id="GO:0005524">
    <property type="term" value="F:ATP binding"/>
    <property type="evidence" value="ECO:0007669"/>
    <property type="project" value="UniProtKB-KW"/>
</dbReference>
<keyword evidence="3" id="KW-0547">Nucleotide-binding</keyword>
<accession>A0AAX3UF07</accession>
<reference evidence="8" key="2">
    <citation type="journal article" date="2022" name="Food Funct.">
        <title>Lactobacillus kefiranofaciens ZW18 from Kefir enhances the anti-tumor effect of anti-programmed cell death 1 (PD-1) immunotherapy by modulating the gut microbiota.</title>
        <authorList>
            <person name="Zhao J."/>
            <person name="Wang Y."/>
            <person name="Wang J."/>
            <person name="Lv M."/>
            <person name="Zhou C."/>
            <person name="Jia L."/>
            <person name="Geng W."/>
        </authorList>
    </citation>
    <scope>NUCLEOTIDE SEQUENCE</scope>
    <source>
        <strain evidence="8">ZW18</strain>
    </source>
</reference>
<evidence type="ECO:0000259" key="6">
    <source>
        <dbReference type="Pfam" id="PF08543"/>
    </source>
</evidence>
<dbReference type="EMBL" id="FMXC01000021">
    <property type="protein sequence ID" value="SDA61779.1"/>
    <property type="molecule type" value="Genomic_DNA"/>
</dbReference>
<sequence length="277" mass="30391">MVNGGVLISQDLSCAGQVSLAIALPILGVCGLKPTVLPTAILSTHTGGFGDNMYLDLSDEMKLIFQHWHQVNLEFNALYLGYQGKKALEFWLNNFEQIKLKNNLVLIDPAMADHGKMYRGLDQDYVRQMRQLIHRATIITPNLTEAAFLLGKEKQENTLAVAQSLARELQEHFSVPNVIITGISLTNEKIAEVGVTQAESWSLIQPKQAGSFFGTGDIFASAFLASVMRHNSLKDSCSIAADFVAQAIINTPKQDPRLGPNYAAGLPNLVKQLKQRG</sequence>
<dbReference type="PANTHER" id="PTHR10534:SF2">
    <property type="entry name" value="PYRIDOXAL KINASE"/>
    <property type="match status" value="1"/>
</dbReference>
<dbReference type="CDD" id="cd01173">
    <property type="entry name" value="pyridoxal_pyridoxamine_kinase"/>
    <property type="match status" value="1"/>
</dbReference>
<evidence type="ECO:0000256" key="2">
    <source>
        <dbReference type="ARBA" id="ARBA00022679"/>
    </source>
</evidence>
<reference evidence="8" key="3">
    <citation type="submission" date="2023-04" db="EMBL/GenBank/DDBJ databases">
        <authorList>
            <person name="Wang Y."/>
        </authorList>
    </citation>
    <scope>NUCLEOTIDE SEQUENCE</scope>
    <source>
        <strain evidence="8">ZW18</strain>
    </source>
</reference>
<dbReference type="EC" id="2.7.1.35" evidence="1"/>
<gene>
    <name evidence="8" type="ORF">QEJ78_02235</name>
    <name evidence="7" type="ORF">SAMN02983011_01702</name>
</gene>
<dbReference type="Proteomes" id="UP000181860">
    <property type="component" value="Unassembled WGS sequence"/>
</dbReference>
<dbReference type="EMBL" id="CP123735">
    <property type="protein sequence ID" value="WGO86324.1"/>
    <property type="molecule type" value="Genomic_DNA"/>
</dbReference>
<dbReference type="InterPro" id="IPR029056">
    <property type="entry name" value="Ribokinase-like"/>
</dbReference>
<organism evidence="8 10">
    <name type="scientific">Lactobacillus kefiranofaciens</name>
    <dbReference type="NCBI Taxonomy" id="267818"/>
    <lineage>
        <taxon>Bacteria</taxon>
        <taxon>Bacillati</taxon>
        <taxon>Bacillota</taxon>
        <taxon>Bacilli</taxon>
        <taxon>Lactobacillales</taxon>
        <taxon>Lactobacillaceae</taxon>
        <taxon>Lactobacillus</taxon>
    </lineage>
</organism>
<dbReference type="Proteomes" id="UP001242513">
    <property type="component" value="Chromosome"/>
</dbReference>
<dbReference type="RefSeq" id="WP_013854157.1">
    <property type="nucleotide sequence ID" value="NZ_CP123735.1"/>
</dbReference>
<dbReference type="GO" id="GO:0009443">
    <property type="term" value="P:pyridoxal 5'-phosphate salvage"/>
    <property type="evidence" value="ECO:0007669"/>
    <property type="project" value="InterPro"/>
</dbReference>
<keyword evidence="2" id="KW-0808">Transferase</keyword>
<keyword evidence="9" id="KW-1185">Reference proteome</keyword>
<name>A0AAX3UF07_9LACO</name>
<evidence type="ECO:0000256" key="4">
    <source>
        <dbReference type="ARBA" id="ARBA00022777"/>
    </source>
</evidence>
<dbReference type="Pfam" id="PF08543">
    <property type="entry name" value="Phos_pyr_kin"/>
    <property type="match status" value="1"/>
</dbReference>
<dbReference type="Gene3D" id="3.40.1190.20">
    <property type="match status" value="1"/>
</dbReference>
<evidence type="ECO:0000256" key="3">
    <source>
        <dbReference type="ARBA" id="ARBA00022741"/>
    </source>
</evidence>
<dbReference type="PANTHER" id="PTHR10534">
    <property type="entry name" value="PYRIDOXAL KINASE"/>
    <property type="match status" value="1"/>
</dbReference>
<keyword evidence="5" id="KW-0067">ATP-binding</keyword>
<evidence type="ECO:0000313" key="8">
    <source>
        <dbReference type="EMBL" id="WGO86324.1"/>
    </source>
</evidence>
<dbReference type="GO" id="GO:0008478">
    <property type="term" value="F:pyridoxal kinase activity"/>
    <property type="evidence" value="ECO:0007669"/>
    <property type="project" value="UniProtKB-EC"/>
</dbReference>
<proteinExistence type="predicted"/>
<evidence type="ECO:0000313" key="7">
    <source>
        <dbReference type="EMBL" id="SDA61779.1"/>
    </source>
</evidence>